<dbReference type="InterPro" id="IPR037523">
    <property type="entry name" value="VOC_core"/>
</dbReference>
<dbReference type="PANTHER" id="PTHR36503">
    <property type="entry name" value="BLR2520 PROTEIN"/>
    <property type="match status" value="1"/>
</dbReference>
<evidence type="ECO:0000259" key="1">
    <source>
        <dbReference type="PROSITE" id="PS51819"/>
    </source>
</evidence>
<organism evidence="2 3">
    <name type="scientific">Tsuneonella flava</name>
    <dbReference type="NCBI Taxonomy" id="2055955"/>
    <lineage>
        <taxon>Bacteria</taxon>
        <taxon>Pseudomonadati</taxon>
        <taxon>Pseudomonadota</taxon>
        <taxon>Alphaproteobacteria</taxon>
        <taxon>Sphingomonadales</taxon>
        <taxon>Erythrobacteraceae</taxon>
        <taxon>Tsuneonella</taxon>
    </lineage>
</organism>
<dbReference type="PANTHER" id="PTHR36503:SF2">
    <property type="entry name" value="BLR2408 PROTEIN"/>
    <property type="match status" value="1"/>
</dbReference>
<accession>A0ABX7KCB5</accession>
<name>A0ABX7KCB5_9SPHN</name>
<evidence type="ECO:0000313" key="3">
    <source>
        <dbReference type="Proteomes" id="UP000663637"/>
    </source>
</evidence>
<gene>
    <name evidence="2" type="ORF">IDJ81_07540</name>
</gene>
<dbReference type="RefSeq" id="WP_205445303.1">
    <property type="nucleotide sequence ID" value="NZ_CP061510.1"/>
</dbReference>
<dbReference type="SUPFAM" id="SSF54593">
    <property type="entry name" value="Glyoxalase/Bleomycin resistance protein/Dihydroxybiphenyl dioxygenase"/>
    <property type="match status" value="1"/>
</dbReference>
<feature type="domain" description="VOC" evidence="1">
    <location>
        <begin position="3"/>
        <end position="128"/>
    </location>
</feature>
<dbReference type="EMBL" id="CP061510">
    <property type="protein sequence ID" value="QSB45915.1"/>
    <property type="molecule type" value="Genomic_DNA"/>
</dbReference>
<dbReference type="InterPro" id="IPR029068">
    <property type="entry name" value="Glyas_Bleomycin-R_OHBP_Dase"/>
</dbReference>
<dbReference type="Gene3D" id="3.10.180.10">
    <property type="entry name" value="2,3-Dihydroxybiphenyl 1,2-Dioxygenase, domain 1"/>
    <property type="match status" value="1"/>
</dbReference>
<proteinExistence type="predicted"/>
<protein>
    <submittedName>
        <fullName evidence="2">VOC family protein</fullName>
    </submittedName>
</protein>
<keyword evidence="3" id="KW-1185">Reference proteome</keyword>
<evidence type="ECO:0000313" key="2">
    <source>
        <dbReference type="EMBL" id="QSB45915.1"/>
    </source>
</evidence>
<dbReference type="InterPro" id="IPR004360">
    <property type="entry name" value="Glyas_Fos-R_dOase_dom"/>
</dbReference>
<dbReference type="Proteomes" id="UP000663637">
    <property type="component" value="Chromosome"/>
</dbReference>
<reference evidence="2 3" key="1">
    <citation type="submission" date="2020-09" db="EMBL/GenBank/DDBJ databases">
        <title>Complete genome sequence of altererythrobacter flavus SS-21NJ, isolated from Dongying oil sludge in Shandong province.</title>
        <authorList>
            <person name="Sun S."/>
            <person name="Zhang Z."/>
        </authorList>
    </citation>
    <scope>NUCLEOTIDE SEQUENCE [LARGE SCALE GENOMIC DNA]</scope>
    <source>
        <strain evidence="2 3">SS-21NJ</strain>
    </source>
</reference>
<dbReference type="PROSITE" id="PS51819">
    <property type="entry name" value="VOC"/>
    <property type="match status" value="1"/>
</dbReference>
<dbReference type="Pfam" id="PF00903">
    <property type="entry name" value="Glyoxalase"/>
    <property type="match status" value="1"/>
</dbReference>
<sequence length="154" mass="17236">MSRMIFINLPVADLERAKKFYSSIGFTNEPRFTDDTAAAMTLSETIHLVLLTPGKWEQFSNKAKTDPYRTSSAIYAVTCDSRDAVDEMLARVADAGGKPDSNPPQDFEFMYSRSFEDPEGYDWEMVWMDPATAELGSQEFNDLGGTYSGEEGVK</sequence>